<keyword evidence="2" id="KW-1185">Reference proteome</keyword>
<proteinExistence type="predicted"/>
<comment type="caution">
    <text evidence="1">The sequence shown here is derived from an EMBL/GenBank/DDBJ whole genome shotgun (WGS) entry which is preliminary data.</text>
</comment>
<dbReference type="EMBL" id="SGXF01000001">
    <property type="protein sequence ID" value="RZT03039.1"/>
    <property type="molecule type" value="Genomic_DNA"/>
</dbReference>
<dbReference type="RefSeq" id="WP_130433911.1">
    <property type="nucleotide sequence ID" value="NZ_SGXF01000001.1"/>
</dbReference>
<protein>
    <submittedName>
        <fullName evidence="1">Uncharacterized protein</fullName>
    </submittedName>
</protein>
<sequence>MINELYQLSTTLSKMAIVGEQWHREYKLIPNIKENAPCVRIVLLGDKVSRLDSVNADLGHELRKYGNNQGTFPAMNLAPLYRITDAERAQKISQLLKADSNEIDIQQIKKWCDCSNWGAKFSRKYKNSMQKIPEKLQQMLQGEAVYEPALHLIRAARPFVEPEALHAELERVAFDALERREKEDIVLALQILFYIGKGEKSPEDDYGSLSVILDCNELEDDGVSSATKEFTKGLNYALLKADATEKGRAKANEQDAFGVMFAPLEEPMPTVKLAGGFEVSLRTMFKGQPCQSRYGRFENATYPIAPEVRSGIQAALTWLSSAKMKNKTWVNTDKNEILFAYPSHLIENLPSFTAFFKVTDKGEQKSRFESEAKAFSEYLTKTKTVDPENYPENIQIFILRKLDKARTKVIYTHCAAVDDIVQNSTEWQRASKNLPEFSIRFLWTPFPLGVADILNRSWKQDGTQATDKFKPVPVYHGMELLFGVPKPVLEKDLHFMIEHCTNMALYAGGILNSVIQYNAANAFIPKLQDALVMIGMILYWLGSRKEDYMNEYPYLLGQILKVSDSLHELYCYEVRDGQIPPQLVGSSMYVAASELPAQTLAQLATRMIPYITWAKANREACIIRKLKNRQDEEAKYFGPSAGYLLYVYEQIAGALLSVLKDKQRFNDYEKAQMFIGYLAALPKKEKVN</sequence>
<name>A0A4Q7PPT3_9FIRM</name>
<dbReference type="AlphaFoldDB" id="A0A4Q7PPT3"/>
<evidence type="ECO:0000313" key="1">
    <source>
        <dbReference type="EMBL" id="RZT03039.1"/>
    </source>
</evidence>
<dbReference type="Proteomes" id="UP000292927">
    <property type="component" value="Unassembled WGS sequence"/>
</dbReference>
<evidence type="ECO:0000313" key="2">
    <source>
        <dbReference type="Proteomes" id="UP000292927"/>
    </source>
</evidence>
<accession>A0A4Q7PPT3</accession>
<organism evidence="1 2">
    <name type="scientific">Cuneatibacter caecimuris</name>
    <dbReference type="NCBI Taxonomy" id="1796618"/>
    <lineage>
        <taxon>Bacteria</taxon>
        <taxon>Bacillati</taxon>
        <taxon>Bacillota</taxon>
        <taxon>Clostridia</taxon>
        <taxon>Lachnospirales</taxon>
        <taxon>Lachnospiraceae</taxon>
        <taxon>Cuneatibacter</taxon>
    </lineage>
</organism>
<reference evidence="1 2" key="1">
    <citation type="submission" date="2019-02" db="EMBL/GenBank/DDBJ databases">
        <title>Genomic Encyclopedia of Type Strains, Phase IV (KMG-IV): sequencing the most valuable type-strain genomes for metagenomic binning, comparative biology and taxonomic classification.</title>
        <authorList>
            <person name="Goeker M."/>
        </authorList>
    </citation>
    <scope>NUCLEOTIDE SEQUENCE [LARGE SCALE GENOMIC DNA]</scope>
    <source>
        <strain evidence="1 2">DSM 29486</strain>
    </source>
</reference>
<dbReference type="OrthoDB" id="5519144at2"/>
<gene>
    <name evidence="1" type="ORF">EV209_1172</name>
</gene>